<organism evidence="2 3">
    <name type="scientific">Pararhodobacter zhoushanensis</name>
    <dbReference type="NCBI Taxonomy" id="2479545"/>
    <lineage>
        <taxon>Bacteria</taxon>
        <taxon>Pseudomonadati</taxon>
        <taxon>Pseudomonadota</taxon>
        <taxon>Alphaproteobacteria</taxon>
        <taxon>Rhodobacterales</taxon>
        <taxon>Paracoccaceae</taxon>
        <taxon>Pararhodobacter</taxon>
    </lineage>
</organism>
<evidence type="ECO:0000313" key="3">
    <source>
        <dbReference type="Proteomes" id="UP001208938"/>
    </source>
</evidence>
<keyword evidence="1" id="KW-0812">Transmembrane</keyword>
<protein>
    <recommendedName>
        <fullName evidence="4">Pilus assembly protein</fullName>
    </recommendedName>
</protein>
<dbReference type="Proteomes" id="UP001208938">
    <property type="component" value="Unassembled WGS sequence"/>
</dbReference>
<proteinExistence type="predicted"/>
<name>A0ABT3H0D7_9RHOB</name>
<comment type="caution">
    <text evidence="2">The sequence shown here is derived from an EMBL/GenBank/DDBJ whole genome shotgun (WGS) entry which is preliminary data.</text>
</comment>
<evidence type="ECO:0000313" key="2">
    <source>
        <dbReference type="EMBL" id="MCW1933190.1"/>
    </source>
</evidence>
<keyword evidence="1" id="KW-1133">Transmembrane helix</keyword>
<keyword evidence="1" id="KW-0472">Membrane</keyword>
<gene>
    <name evidence="2" type="ORF">OKW52_13215</name>
</gene>
<sequence>MVRHVYRFLSDETGAVTVDWVVLAAISAGFGIMVFTTLGSGADDVAATMETSLTAMEVAPLQELGYSQ</sequence>
<evidence type="ECO:0008006" key="4">
    <source>
        <dbReference type="Google" id="ProtNLM"/>
    </source>
</evidence>
<keyword evidence="3" id="KW-1185">Reference proteome</keyword>
<dbReference type="EMBL" id="JAPDFL010000001">
    <property type="protein sequence ID" value="MCW1933190.1"/>
    <property type="molecule type" value="Genomic_DNA"/>
</dbReference>
<feature type="transmembrane region" description="Helical" evidence="1">
    <location>
        <begin position="20"/>
        <end position="39"/>
    </location>
</feature>
<accession>A0ABT3H0D7</accession>
<dbReference type="RefSeq" id="WP_264506132.1">
    <property type="nucleotide sequence ID" value="NZ_JAPDFL010000001.1"/>
</dbReference>
<evidence type="ECO:0000256" key="1">
    <source>
        <dbReference type="SAM" id="Phobius"/>
    </source>
</evidence>
<reference evidence="2 3" key="1">
    <citation type="submission" date="2022-10" db="EMBL/GenBank/DDBJ databases">
        <title>Pararhodobacter sp. nov., isolated from marine algae.</title>
        <authorList>
            <person name="Choi B.J."/>
            <person name="Kim J.M."/>
            <person name="Lee J.K."/>
            <person name="Choi D.G."/>
            <person name="Jeon C.O."/>
        </authorList>
    </citation>
    <scope>NUCLEOTIDE SEQUENCE [LARGE SCALE GENOMIC DNA]</scope>
    <source>
        <strain evidence="2 3">ZQ420</strain>
    </source>
</reference>